<protein>
    <submittedName>
        <fullName evidence="3">Uncharacterized protein</fullName>
    </submittedName>
</protein>
<keyword evidence="4" id="KW-1185">Reference proteome</keyword>
<dbReference type="EMBL" id="JAKIKT010000002">
    <property type="protein sequence ID" value="MCL2913497.1"/>
    <property type="molecule type" value="Genomic_DNA"/>
</dbReference>
<evidence type="ECO:0000256" key="2">
    <source>
        <dbReference type="SAM" id="SignalP"/>
    </source>
</evidence>
<keyword evidence="1" id="KW-1133">Transmembrane helix</keyword>
<accession>A0ABT0N4Y1</accession>
<evidence type="ECO:0000313" key="3">
    <source>
        <dbReference type="EMBL" id="MCL2913497.1"/>
    </source>
</evidence>
<evidence type="ECO:0000313" key="4">
    <source>
        <dbReference type="Proteomes" id="UP001202831"/>
    </source>
</evidence>
<comment type="caution">
    <text evidence="3">The sequence shown here is derived from an EMBL/GenBank/DDBJ whole genome shotgun (WGS) entry which is preliminary data.</text>
</comment>
<gene>
    <name evidence="3" type="ORF">L2725_06800</name>
</gene>
<keyword evidence="1" id="KW-0812">Transmembrane</keyword>
<evidence type="ECO:0000256" key="1">
    <source>
        <dbReference type="SAM" id="Phobius"/>
    </source>
</evidence>
<dbReference type="RefSeq" id="WP_249248246.1">
    <property type="nucleotide sequence ID" value="NZ_JAKIKT010000002.1"/>
</dbReference>
<name>A0ABT0N4Y1_9GAMM</name>
<feature type="chain" id="PRO_5045602040" evidence="2">
    <location>
        <begin position="22"/>
        <end position="63"/>
    </location>
</feature>
<proteinExistence type="predicted"/>
<keyword evidence="2" id="KW-0732">Signal</keyword>
<keyword evidence="1" id="KW-0472">Membrane</keyword>
<sequence>MRSVKGLMLLVPSLTPALVWAHPGHDHYHWSAGIIHSYWIWPLVAAGVFAAVFLYKKNQHKDR</sequence>
<feature type="transmembrane region" description="Helical" evidence="1">
    <location>
        <begin position="37"/>
        <end position="55"/>
    </location>
</feature>
<organism evidence="3 4">
    <name type="scientific">Shewanella corallii</name>
    <dbReference type="NCBI Taxonomy" id="560080"/>
    <lineage>
        <taxon>Bacteria</taxon>
        <taxon>Pseudomonadati</taxon>
        <taxon>Pseudomonadota</taxon>
        <taxon>Gammaproteobacteria</taxon>
        <taxon>Alteromonadales</taxon>
        <taxon>Shewanellaceae</taxon>
        <taxon>Shewanella</taxon>
    </lineage>
</organism>
<reference evidence="3 4" key="1">
    <citation type="submission" date="2022-01" db="EMBL/GenBank/DDBJ databases">
        <title>Whole genome-based taxonomy of the Shewanellaceae.</title>
        <authorList>
            <person name="Martin-Rodriguez A.J."/>
        </authorList>
    </citation>
    <scope>NUCLEOTIDE SEQUENCE [LARGE SCALE GENOMIC DNA]</scope>
    <source>
        <strain evidence="3 4">DSM 21332</strain>
    </source>
</reference>
<dbReference type="Proteomes" id="UP001202831">
    <property type="component" value="Unassembled WGS sequence"/>
</dbReference>
<feature type="signal peptide" evidence="2">
    <location>
        <begin position="1"/>
        <end position="21"/>
    </location>
</feature>